<dbReference type="AlphaFoldDB" id="A0A4Q1KR93"/>
<dbReference type="SUPFAM" id="SSF48452">
    <property type="entry name" value="TPR-like"/>
    <property type="match status" value="1"/>
</dbReference>
<accession>A0A4Q1KR93</accession>
<reference evidence="3" key="1">
    <citation type="submission" date="2019-01" db="EMBL/GenBank/DDBJ databases">
        <title>Cytophagaceae bacterium strain CAR-16.</title>
        <authorList>
            <person name="Chen W.-M."/>
        </authorList>
    </citation>
    <scope>NUCLEOTIDE SEQUENCE [LARGE SCALE GENOMIC DNA]</scope>
    <source>
        <strain evidence="3">ICH-30</strain>
    </source>
</reference>
<keyword evidence="3" id="KW-1185">Reference proteome</keyword>
<feature type="repeat" description="TPR" evidence="1">
    <location>
        <begin position="216"/>
        <end position="249"/>
    </location>
</feature>
<dbReference type="InterPro" id="IPR011990">
    <property type="entry name" value="TPR-like_helical_dom_sf"/>
</dbReference>
<evidence type="ECO:0000256" key="1">
    <source>
        <dbReference type="PROSITE-ProRule" id="PRU00339"/>
    </source>
</evidence>
<dbReference type="RefSeq" id="WP_129464650.1">
    <property type="nucleotide sequence ID" value="NZ_SBKQ01000009.1"/>
</dbReference>
<dbReference type="EMBL" id="SBKQ01000009">
    <property type="protein sequence ID" value="RXR31484.1"/>
    <property type="molecule type" value="Genomic_DNA"/>
</dbReference>
<dbReference type="Gene3D" id="1.25.40.10">
    <property type="entry name" value="Tetratricopeptide repeat domain"/>
    <property type="match status" value="1"/>
</dbReference>
<evidence type="ECO:0000313" key="3">
    <source>
        <dbReference type="Proteomes" id="UP000289734"/>
    </source>
</evidence>
<dbReference type="InterPro" id="IPR019734">
    <property type="entry name" value="TPR_rpt"/>
</dbReference>
<dbReference type="PROSITE" id="PS50005">
    <property type="entry name" value="TPR"/>
    <property type="match status" value="1"/>
</dbReference>
<keyword evidence="1" id="KW-0802">TPR repeat</keyword>
<protein>
    <submittedName>
        <fullName evidence="2">Tetratricopeptide repeat protein</fullName>
    </submittedName>
</protein>
<dbReference type="OrthoDB" id="1343633at2"/>
<sequence length="297" mass="34339">MIRIISLLFLIIVTQFGFTQNHQAEFNNYFRSNDTINLLKVLLEWEKSNPKEAELYTSYFNYHVKMAKQEIISLTPQQPDGESLELKDSLNQTAGFIGSNSYYVEKELQKAFKKIDEGISNFPDRLDMRFGKIYVLGLVENWEEFTAEIIKTVKHSATNKNEWTWTNNEKRNDGKEFFLSSLQNYQVQLYNTGNDNLLLNMRNIANEILSFYPDNIESLSNMSITYLITGDYDKGIEALLKAEKIKPTDAIVLANIAQGYKLKGDKQKAITYYEKVIAFGDDEAKEIAKKQIIQLQN</sequence>
<dbReference type="SMART" id="SM00028">
    <property type="entry name" value="TPR"/>
    <property type="match status" value="2"/>
</dbReference>
<dbReference type="Pfam" id="PF13181">
    <property type="entry name" value="TPR_8"/>
    <property type="match status" value="2"/>
</dbReference>
<proteinExistence type="predicted"/>
<evidence type="ECO:0000313" key="2">
    <source>
        <dbReference type="EMBL" id="RXR31484.1"/>
    </source>
</evidence>
<name>A0A4Q1KR93_9FLAO</name>
<organism evidence="2 3">
    <name type="scientific">Flavobacterium piscinae</name>
    <dbReference type="NCBI Taxonomy" id="2506424"/>
    <lineage>
        <taxon>Bacteria</taxon>
        <taxon>Pseudomonadati</taxon>
        <taxon>Bacteroidota</taxon>
        <taxon>Flavobacteriia</taxon>
        <taxon>Flavobacteriales</taxon>
        <taxon>Flavobacteriaceae</taxon>
        <taxon>Flavobacterium</taxon>
    </lineage>
</organism>
<gene>
    <name evidence="2" type="ORF">EQG68_09490</name>
</gene>
<comment type="caution">
    <text evidence="2">The sequence shown here is derived from an EMBL/GenBank/DDBJ whole genome shotgun (WGS) entry which is preliminary data.</text>
</comment>
<dbReference type="Proteomes" id="UP000289734">
    <property type="component" value="Unassembled WGS sequence"/>
</dbReference>